<reference evidence="6 7" key="2">
    <citation type="journal article" date="2016" name="Science">
        <title>A bacterium that degrades and assimilates poly(ethylene terephthalate).</title>
        <authorList>
            <person name="Yoshida S."/>
            <person name="Hiraga K."/>
            <person name="Takehana T."/>
            <person name="Taniguchi I."/>
            <person name="Yamaji H."/>
            <person name="Maeda Y."/>
            <person name="Toyohara K."/>
            <person name="Miyamoto K."/>
            <person name="Kimura Y."/>
            <person name="Oda K."/>
        </authorList>
    </citation>
    <scope>NUCLEOTIDE SEQUENCE [LARGE SCALE GENOMIC DNA]</scope>
    <source>
        <strain evidence="7">NBRC 110686 / TISTR 2288 / 201-F6</strain>
    </source>
</reference>
<keyword evidence="7" id="KW-1185">Reference proteome</keyword>
<evidence type="ECO:0000256" key="3">
    <source>
        <dbReference type="ARBA" id="ARBA00023125"/>
    </source>
</evidence>
<keyword evidence="2" id="KW-0805">Transcription regulation</keyword>
<sequence length="335" mass="35606">MNALPAAVDPNDLLLYARVVEDGSFSRAGERLGLPKSTVSRRVAALESALGERLLLRTTRRLTVTDFGHGVLAHAQQVAEEVAATQALAQHRQAAPSGRLRLSMPGDLAQGVFARLLADFAQRHPAVVLDLDLSPRRVDLIGENIDLAIRAGELPDDASLAARRLGVSDFGLFASPGYLARRGTPRHPDELPAHDALMLRQRSGEPLPWPLQRGDERWDGQPVARAMANSPTLLTELARAGSGIAMVPLQSAEAAVADGSLRAVLPDWRLPGSPLWAVFPGRRLMPARTRAFLDALQHYLEPARCAAEGARLQAATLGPAEGAAGAHAAVTGAPA</sequence>
<dbReference type="CDD" id="cd08422">
    <property type="entry name" value="PBP2_CrgA_like"/>
    <property type="match status" value="1"/>
</dbReference>
<dbReference type="InterPro" id="IPR058163">
    <property type="entry name" value="LysR-type_TF_proteobact-type"/>
</dbReference>
<dbReference type="RefSeq" id="WP_082368509.1">
    <property type="nucleotide sequence ID" value="NZ_BBYR01000058.1"/>
</dbReference>
<dbReference type="SUPFAM" id="SSF46785">
    <property type="entry name" value="Winged helix' DNA-binding domain"/>
    <property type="match status" value="1"/>
</dbReference>
<evidence type="ECO:0000256" key="1">
    <source>
        <dbReference type="ARBA" id="ARBA00009437"/>
    </source>
</evidence>
<dbReference type="InterPro" id="IPR005119">
    <property type="entry name" value="LysR_subst-bd"/>
</dbReference>
<dbReference type="PROSITE" id="PS50931">
    <property type="entry name" value="HTH_LYSR"/>
    <property type="match status" value="1"/>
</dbReference>
<protein>
    <submittedName>
        <fullName evidence="6">Transcriptional regulator, LysR family</fullName>
    </submittedName>
</protein>
<dbReference type="Gene3D" id="1.10.10.10">
    <property type="entry name" value="Winged helix-like DNA-binding domain superfamily/Winged helix DNA-binding domain"/>
    <property type="match status" value="1"/>
</dbReference>
<dbReference type="AlphaFoldDB" id="A0A0K8P506"/>
<organism evidence="6 7">
    <name type="scientific">Piscinibacter sakaiensis</name>
    <name type="common">Ideonella sakaiensis</name>
    <dbReference type="NCBI Taxonomy" id="1547922"/>
    <lineage>
        <taxon>Bacteria</taxon>
        <taxon>Pseudomonadati</taxon>
        <taxon>Pseudomonadota</taxon>
        <taxon>Betaproteobacteria</taxon>
        <taxon>Burkholderiales</taxon>
        <taxon>Sphaerotilaceae</taxon>
        <taxon>Piscinibacter</taxon>
    </lineage>
</organism>
<evidence type="ECO:0000256" key="4">
    <source>
        <dbReference type="ARBA" id="ARBA00023163"/>
    </source>
</evidence>
<comment type="caution">
    <text evidence="6">The sequence shown here is derived from an EMBL/GenBank/DDBJ whole genome shotgun (WGS) entry which is preliminary data.</text>
</comment>
<dbReference type="STRING" id="1547922.ISF6_3733"/>
<evidence type="ECO:0000313" key="7">
    <source>
        <dbReference type="Proteomes" id="UP000037660"/>
    </source>
</evidence>
<dbReference type="Pfam" id="PF03466">
    <property type="entry name" value="LysR_substrate"/>
    <property type="match status" value="1"/>
</dbReference>
<reference evidence="7" key="1">
    <citation type="submission" date="2015-07" db="EMBL/GenBank/DDBJ databases">
        <title>Discovery of a poly(ethylene terephthalate assimilation.</title>
        <authorList>
            <person name="Yoshida S."/>
            <person name="Hiraga K."/>
            <person name="Takehana T."/>
            <person name="Taniguchi I."/>
            <person name="Yamaji H."/>
            <person name="Maeda Y."/>
            <person name="Toyohara K."/>
            <person name="Miyamoto K."/>
            <person name="Kimura Y."/>
            <person name="Oda K."/>
        </authorList>
    </citation>
    <scope>NUCLEOTIDE SEQUENCE [LARGE SCALE GENOMIC DNA]</scope>
    <source>
        <strain evidence="7">NBRC 110686 / TISTR 2288 / 201-F6</strain>
    </source>
</reference>
<evidence type="ECO:0000256" key="2">
    <source>
        <dbReference type="ARBA" id="ARBA00023015"/>
    </source>
</evidence>
<comment type="similarity">
    <text evidence="1">Belongs to the LysR transcriptional regulatory family.</text>
</comment>
<dbReference type="Gene3D" id="3.40.190.290">
    <property type="match status" value="1"/>
</dbReference>
<dbReference type="InterPro" id="IPR000847">
    <property type="entry name" value="LysR_HTH_N"/>
</dbReference>
<keyword evidence="4" id="KW-0804">Transcription</keyword>
<name>A0A0K8P506_PISS1</name>
<accession>A0A0K8P506</accession>
<dbReference type="PANTHER" id="PTHR30537">
    <property type="entry name" value="HTH-TYPE TRANSCRIPTIONAL REGULATOR"/>
    <property type="match status" value="1"/>
</dbReference>
<feature type="domain" description="HTH lysR-type" evidence="5">
    <location>
        <begin position="8"/>
        <end position="65"/>
    </location>
</feature>
<gene>
    <name evidence="6" type="ORF">ISF6_3733</name>
</gene>
<dbReference type="InterPro" id="IPR036388">
    <property type="entry name" value="WH-like_DNA-bd_sf"/>
</dbReference>
<dbReference type="PANTHER" id="PTHR30537:SF5">
    <property type="entry name" value="HTH-TYPE TRANSCRIPTIONAL ACTIVATOR TTDR-RELATED"/>
    <property type="match status" value="1"/>
</dbReference>
<dbReference type="EMBL" id="BBYR01000058">
    <property type="protein sequence ID" value="GAP37788.1"/>
    <property type="molecule type" value="Genomic_DNA"/>
</dbReference>
<dbReference type="GO" id="GO:0003677">
    <property type="term" value="F:DNA binding"/>
    <property type="evidence" value="ECO:0007669"/>
    <property type="project" value="UniProtKB-KW"/>
</dbReference>
<evidence type="ECO:0000313" key="6">
    <source>
        <dbReference type="EMBL" id="GAP37788.1"/>
    </source>
</evidence>
<dbReference type="OrthoDB" id="116299at2"/>
<dbReference type="SUPFAM" id="SSF53850">
    <property type="entry name" value="Periplasmic binding protein-like II"/>
    <property type="match status" value="1"/>
</dbReference>
<keyword evidence="3" id="KW-0238">DNA-binding</keyword>
<dbReference type="Proteomes" id="UP000037660">
    <property type="component" value="Unassembled WGS sequence"/>
</dbReference>
<proteinExistence type="inferred from homology"/>
<dbReference type="InterPro" id="IPR036390">
    <property type="entry name" value="WH_DNA-bd_sf"/>
</dbReference>
<evidence type="ECO:0000259" key="5">
    <source>
        <dbReference type="PROSITE" id="PS50931"/>
    </source>
</evidence>
<dbReference type="GO" id="GO:0003700">
    <property type="term" value="F:DNA-binding transcription factor activity"/>
    <property type="evidence" value="ECO:0007669"/>
    <property type="project" value="InterPro"/>
</dbReference>
<dbReference type="FunFam" id="1.10.10.10:FF:000001">
    <property type="entry name" value="LysR family transcriptional regulator"/>
    <property type="match status" value="1"/>
</dbReference>
<dbReference type="Pfam" id="PF00126">
    <property type="entry name" value="HTH_1"/>
    <property type="match status" value="1"/>
</dbReference>